<evidence type="ECO:0008006" key="4">
    <source>
        <dbReference type="Google" id="ProtNLM"/>
    </source>
</evidence>
<sequence length="282" mass="29354">MIRLDSAAPPLWRADGSVQFGAPAVAVSPFTGSWVDVVVAALAEGTNSAAVRGLARVHGAGDGEADAFLAAVAPALARRTRHPPLALHVDDDLPARATRAVLAALPARTRVVPWAGPATEDVAPGTQVVLLAAHRVDPRRAGPLVRDDVTHVPLVLDGSGARIGPVVAPGRTACLACLDADQRRHDPDWATVAAQLIGRPRPEVDVALAAEAGRAARFLLTAPIGRTTRSLHLRGDSFRRAWTLHQPSADCHCRSPEGIATETAHPDLGPAPSSPTAFARPA</sequence>
<evidence type="ECO:0000313" key="2">
    <source>
        <dbReference type="EMBL" id="SDP36872.1"/>
    </source>
</evidence>
<organism evidence="2 3">
    <name type="scientific">Microbacterium testaceum (strain StLB037)</name>
    <dbReference type="NCBI Taxonomy" id="979556"/>
    <lineage>
        <taxon>Bacteria</taxon>
        <taxon>Bacillati</taxon>
        <taxon>Actinomycetota</taxon>
        <taxon>Actinomycetes</taxon>
        <taxon>Micrococcales</taxon>
        <taxon>Microbacteriaceae</taxon>
        <taxon>Microbacterium</taxon>
    </lineage>
</organism>
<reference evidence="2 3" key="1">
    <citation type="submission" date="2016-10" db="EMBL/GenBank/DDBJ databases">
        <authorList>
            <person name="de Groot N.N."/>
        </authorList>
    </citation>
    <scope>NUCLEOTIDE SEQUENCE [LARGE SCALE GENOMIC DNA]</scope>
    <source>
        <strain evidence="2 3">StLB037</strain>
    </source>
</reference>
<gene>
    <name evidence="2" type="ORF">SAMN04487788_3209</name>
</gene>
<feature type="region of interest" description="Disordered" evidence="1">
    <location>
        <begin position="254"/>
        <end position="282"/>
    </location>
</feature>
<dbReference type="AlphaFoldDB" id="A0A1H0S546"/>
<dbReference type="EMBL" id="FNJN01000008">
    <property type="protein sequence ID" value="SDP36872.1"/>
    <property type="molecule type" value="Genomic_DNA"/>
</dbReference>
<dbReference type="Proteomes" id="UP000186456">
    <property type="component" value="Unassembled WGS sequence"/>
</dbReference>
<proteinExistence type="predicted"/>
<dbReference type="Gene3D" id="3.40.50.720">
    <property type="entry name" value="NAD(P)-binding Rossmann-like Domain"/>
    <property type="match status" value="1"/>
</dbReference>
<accession>A0A1H0S546</accession>
<evidence type="ECO:0000256" key="1">
    <source>
        <dbReference type="SAM" id="MobiDB-lite"/>
    </source>
</evidence>
<protein>
    <recommendedName>
        <fullName evidence="4">Bacteriocin biosynthesis cyclodehydratase domain-containing protein</fullName>
    </recommendedName>
</protein>
<name>A0A1H0S546_MICTS</name>
<evidence type="ECO:0000313" key="3">
    <source>
        <dbReference type="Proteomes" id="UP000186456"/>
    </source>
</evidence>